<feature type="non-terminal residue" evidence="2">
    <location>
        <position position="1"/>
    </location>
</feature>
<sequence length="92" mass="10625">KVDKQGHRFGFVKFKEVTDATELLRRVSNIWLGSFKLRINISKFSKQSQPPAQEERQVAKKNHHHYAQKDKSFKNALVEVAVEGGRSVTYPE</sequence>
<evidence type="ECO:0000313" key="2">
    <source>
        <dbReference type="EMBL" id="MCI57624.1"/>
    </source>
</evidence>
<accession>A0A392TAQ1</accession>
<dbReference type="GO" id="GO:0003676">
    <property type="term" value="F:nucleic acid binding"/>
    <property type="evidence" value="ECO:0007669"/>
    <property type="project" value="InterPro"/>
</dbReference>
<evidence type="ECO:0000256" key="1">
    <source>
        <dbReference type="SAM" id="MobiDB-lite"/>
    </source>
</evidence>
<feature type="region of interest" description="Disordered" evidence="1">
    <location>
        <begin position="46"/>
        <end position="67"/>
    </location>
</feature>
<dbReference type="Gene3D" id="3.30.70.330">
    <property type="match status" value="1"/>
</dbReference>
<dbReference type="Proteomes" id="UP000265520">
    <property type="component" value="Unassembled WGS sequence"/>
</dbReference>
<name>A0A392TAQ1_9FABA</name>
<protein>
    <submittedName>
        <fullName evidence="2">RNA-binding protein 25-like</fullName>
    </submittedName>
</protein>
<dbReference type="EMBL" id="LXQA010532276">
    <property type="protein sequence ID" value="MCI57624.1"/>
    <property type="molecule type" value="Genomic_DNA"/>
</dbReference>
<evidence type="ECO:0000313" key="3">
    <source>
        <dbReference type="Proteomes" id="UP000265520"/>
    </source>
</evidence>
<dbReference type="SUPFAM" id="SSF54928">
    <property type="entry name" value="RNA-binding domain, RBD"/>
    <property type="match status" value="1"/>
</dbReference>
<dbReference type="InterPro" id="IPR012677">
    <property type="entry name" value="Nucleotide-bd_a/b_plait_sf"/>
</dbReference>
<dbReference type="AlphaFoldDB" id="A0A392TAQ1"/>
<reference evidence="2 3" key="1">
    <citation type="journal article" date="2018" name="Front. Plant Sci.">
        <title>Red Clover (Trifolium pratense) and Zigzag Clover (T. medium) - A Picture of Genomic Similarities and Differences.</title>
        <authorList>
            <person name="Dluhosova J."/>
            <person name="Istvanek J."/>
            <person name="Nedelnik J."/>
            <person name="Repkova J."/>
        </authorList>
    </citation>
    <scope>NUCLEOTIDE SEQUENCE [LARGE SCALE GENOMIC DNA]</scope>
    <source>
        <strain evidence="3">cv. 10/8</strain>
        <tissue evidence="2">Leaf</tissue>
    </source>
</reference>
<proteinExistence type="predicted"/>
<organism evidence="2 3">
    <name type="scientific">Trifolium medium</name>
    <dbReference type="NCBI Taxonomy" id="97028"/>
    <lineage>
        <taxon>Eukaryota</taxon>
        <taxon>Viridiplantae</taxon>
        <taxon>Streptophyta</taxon>
        <taxon>Embryophyta</taxon>
        <taxon>Tracheophyta</taxon>
        <taxon>Spermatophyta</taxon>
        <taxon>Magnoliopsida</taxon>
        <taxon>eudicotyledons</taxon>
        <taxon>Gunneridae</taxon>
        <taxon>Pentapetalae</taxon>
        <taxon>rosids</taxon>
        <taxon>fabids</taxon>
        <taxon>Fabales</taxon>
        <taxon>Fabaceae</taxon>
        <taxon>Papilionoideae</taxon>
        <taxon>50 kb inversion clade</taxon>
        <taxon>NPAAA clade</taxon>
        <taxon>Hologalegina</taxon>
        <taxon>IRL clade</taxon>
        <taxon>Trifolieae</taxon>
        <taxon>Trifolium</taxon>
    </lineage>
</organism>
<comment type="caution">
    <text evidence="2">The sequence shown here is derived from an EMBL/GenBank/DDBJ whole genome shotgun (WGS) entry which is preliminary data.</text>
</comment>
<feature type="non-terminal residue" evidence="2">
    <location>
        <position position="92"/>
    </location>
</feature>
<dbReference type="InterPro" id="IPR035979">
    <property type="entry name" value="RBD_domain_sf"/>
</dbReference>
<keyword evidence="3" id="KW-1185">Reference proteome</keyword>